<keyword evidence="10" id="KW-1185">Reference proteome</keyword>
<dbReference type="Pfam" id="PF22595">
    <property type="entry name" value="CFAP107"/>
    <property type="match status" value="1"/>
</dbReference>
<dbReference type="PANTHER" id="PTHR31180">
    <property type="entry name" value="CILIA- AND FLAGELLA-ASSOCIATED PROTEIN 107-RELATED"/>
    <property type="match status" value="1"/>
</dbReference>
<keyword evidence="2" id="KW-0963">Cytoplasm</keyword>
<gene>
    <name evidence="11" type="primary">LOC116291811</name>
</gene>
<dbReference type="InParanoid" id="A0A6P8HQC8"/>
<evidence type="ECO:0000256" key="1">
    <source>
        <dbReference type="ARBA" id="ARBA00004611"/>
    </source>
</evidence>
<evidence type="ECO:0000256" key="3">
    <source>
        <dbReference type="ARBA" id="ARBA00022846"/>
    </source>
</evidence>
<protein>
    <submittedName>
        <fullName evidence="11">Uncharacterized protein C1orf158-like</fullName>
    </submittedName>
</protein>
<keyword evidence="5" id="KW-0206">Cytoskeleton</keyword>
<keyword evidence="3" id="KW-0282">Flagellum</keyword>
<accession>A0A6P8HQC8</accession>
<comment type="function">
    <text evidence="7">Microtubule inner protein (MIP) part of the dynein-decorated doublet microtubules (DMTs) in cilia axoneme, which is required for motile cilia beating.</text>
</comment>
<dbReference type="RefSeq" id="XP_031554885.1">
    <property type="nucleotide sequence ID" value="XM_031699025.1"/>
</dbReference>
<evidence type="ECO:0000313" key="11">
    <source>
        <dbReference type="RefSeq" id="XP_031554885.1"/>
    </source>
</evidence>
<comment type="subunit">
    <text evidence="8">Microtubule inner protein component of sperm flagellar doublet microtubules.</text>
</comment>
<organism evidence="10 11">
    <name type="scientific">Actinia tenebrosa</name>
    <name type="common">Australian red waratah sea anemone</name>
    <dbReference type="NCBI Taxonomy" id="6105"/>
    <lineage>
        <taxon>Eukaryota</taxon>
        <taxon>Metazoa</taxon>
        <taxon>Cnidaria</taxon>
        <taxon>Anthozoa</taxon>
        <taxon>Hexacorallia</taxon>
        <taxon>Actiniaria</taxon>
        <taxon>Actiniidae</taxon>
        <taxon>Actinia</taxon>
    </lineage>
</organism>
<dbReference type="Proteomes" id="UP000515163">
    <property type="component" value="Unplaced"/>
</dbReference>
<dbReference type="PANTHER" id="PTHR31180:SF2">
    <property type="entry name" value="CILIA- AND FLAGELLA-ASSOCIATED PROTEIN 107"/>
    <property type="match status" value="1"/>
</dbReference>
<dbReference type="GeneID" id="116291811"/>
<dbReference type="AlphaFoldDB" id="A0A6P8HQC8"/>
<feature type="region of interest" description="Disordered" evidence="9">
    <location>
        <begin position="146"/>
        <end position="173"/>
    </location>
</feature>
<keyword evidence="4" id="KW-0969">Cilium</keyword>
<evidence type="ECO:0000256" key="9">
    <source>
        <dbReference type="SAM" id="MobiDB-lite"/>
    </source>
</evidence>
<evidence type="ECO:0000256" key="4">
    <source>
        <dbReference type="ARBA" id="ARBA00023069"/>
    </source>
</evidence>
<evidence type="ECO:0000256" key="6">
    <source>
        <dbReference type="ARBA" id="ARBA00023273"/>
    </source>
</evidence>
<name>A0A6P8HQC8_ACTTE</name>
<evidence type="ECO:0000256" key="7">
    <source>
        <dbReference type="ARBA" id="ARBA00035003"/>
    </source>
</evidence>
<evidence type="ECO:0000256" key="2">
    <source>
        <dbReference type="ARBA" id="ARBA00022490"/>
    </source>
</evidence>
<evidence type="ECO:0000256" key="8">
    <source>
        <dbReference type="ARBA" id="ARBA00046435"/>
    </source>
</evidence>
<dbReference type="InterPro" id="IPR037662">
    <property type="entry name" value="CFAP68/107"/>
</dbReference>
<dbReference type="InterPro" id="IPR054709">
    <property type="entry name" value="CFAP107"/>
</dbReference>
<evidence type="ECO:0000256" key="5">
    <source>
        <dbReference type="ARBA" id="ARBA00023212"/>
    </source>
</evidence>
<feature type="compositionally biased region" description="Polar residues" evidence="9">
    <location>
        <begin position="146"/>
        <end position="158"/>
    </location>
</feature>
<keyword evidence="6" id="KW-0966">Cell projection</keyword>
<dbReference type="GO" id="GO:0030317">
    <property type="term" value="P:flagellated sperm motility"/>
    <property type="evidence" value="ECO:0007669"/>
    <property type="project" value="InterPro"/>
</dbReference>
<evidence type="ECO:0000313" key="10">
    <source>
        <dbReference type="Proteomes" id="UP000515163"/>
    </source>
</evidence>
<reference evidence="11" key="1">
    <citation type="submission" date="2025-08" db="UniProtKB">
        <authorList>
            <consortium name="RefSeq"/>
        </authorList>
    </citation>
    <scope>IDENTIFICATION</scope>
    <source>
        <tissue evidence="11">Tentacle</tissue>
    </source>
</reference>
<comment type="subcellular location">
    <subcellularLocation>
        <location evidence="1">Cytoplasm</location>
        <location evidence="1">Cytoskeleton</location>
        <location evidence="1">Flagellum axoneme</location>
    </subcellularLocation>
</comment>
<dbReference type="KEGG" id="aten:116291811"/>
<proteinExistence type="predicted"/>
<sequence>MRQKKEKRPSTGWKIQPKYIEKVLIGNWFEEREQLYRKHVLGSTEIGQSGYIKPIPSLASKFPTRKELALRNWEGIGRRCLSYSDEYKPNLITSHVVDYQEPMQTPPTTIRKWNSRKSLWLPEKLDRPAEGIQLPRLLNSKVNPISRNFTSQNENTPSTKKHDDNQCPPINMPQTYKHEPVVIKYRHRKSDVTPIFPVILRNTSKRHLVVKWNM</sequence>
<dbReference type="OrthoDB" id="8185227at2759"/>
<dbReference type="GO" id="GO:0005879">
    <property type="term" value="C:axonemal microtubule"/>
    <property type="evidence" value="ECO:0007669"/>
    <property type="project" value="TreeGrafter"/>
</dbReference>